<dbReference type="RefSeq" id="WP_114840362.1">
    <property type="nucleotide sequence ID" value="NZ_CP031217.1"/>
</dbReference>
<evidence type="ECO:0000313" key="2">
    <source>
        <dbReference type="EMBL" id="RXK09811.1"/>
    </source>
</evidence>
<proteinExistence type="predicted"/>
<evidence type="ECO:0000313" key="1">
    <source>
        <dbReference type="EMBL" id="AXH13584.1"/>
    </source>
</evidence>
<evidence type="ECO:0000313" key="4">
    <source>
        <dbReference type="Proteomes" id="UP000289193"/>
    </source>
</evidence>
<name>A0AAX2A8E2_9BACT</name>
<protein>
    <submittedName>
        <fullName evidence="2">Uncharacterized protein</fullName>
    </submittedName>
</protein>
<sequence length="86" mass="10143">MPVIFKANVEESDNNSWIIRLTDEQSTKQVICKDMEDFSKQLALMGEEYGSDIEVQWSKDDDVTDEHFYELHQQMAKIKEDLEINE</sequence>
<dbReference type="Proteomes" id="UP000289193">
    <property type="component" value="Unassembled WGS sequence"/>
</dbReference>
<organism evidence="2 4">
    <name type="scientific">Halarcobacter bivalviorum</name>
    <dbReference type="NCBI Taxonomy" id="663364"/>
    <lineage>
        <taxon>Bacteria</taxon>
        <taxon>Pseudomonadati</taxon>
        <taxon>Campylobacterota</taxon>
        <taxon>Epsilonproteobacteria</taxon>
        <taxon>Campylobacterales</taxon>
        <taxon>Arcobacteraceae</taxon>
        <taxon>Halarcobacter</taxon>
    </lineage>
</organism>
<dbReference type="KEGG" id="hbv:ABIV_2618"/>
<dbReference type="EMBL" id="PDKM01000004">
    <property type="protein sequence ID" value="RXK09811.1"/>
    <property type="molecule type" value="Genomic_DNA"/>
</dbReference>
<gene>
    <name evidence="1" type="ORF">ABIV_2618</name>
    <name evidence="2" type="ORF">CRV05_08760</name>
</gene>
<reference evidence="1 3" key="2">
    <citation type="submission" date="2018-07" db="EMBL/GenBank/DDBJ databases">
        <title>Complete genome of the Arcobacter bivalviorum type strain LMG 26154.</title>
        <authorList>
            <person name="Miller W.G."/>
            <person name="Yee E."/>
            <person name="Bono J.L."/>
        </authorList>
    </citation>
    <scope>NUCLEOTIDE SEQUENCE [LARGE SCALE GENOMIC DNA]</scope>
    <source>
        <strain evidence="1 3">LMG 26154</strain>
    </source>
</reference>
<accession>A0AAX2A8E2</accession>
<evidence type="ECO:0000313" key="3">
    <source>
        <dbReference type="Proteomes" id="UP000253850"/>
    </source>
</evidence>
<reference evidence="2 4" key="1">
    <citation type="submission" date="2017-10" db="EMBL/GenBank/DDBJ databases">
        <title>Genomics of the genus Arcobacter.</title>
        <authorList>
            <person name="Perez-Cataluna A."/>
            <person name="Figueras M.J."/>
        </authorList>
    </citation>
    <scope>NUCLEOTIDE SEQUENCE [LARGE SCALE GENOMIC DNA]</scope>
    <source>
        <strain evidence="2 4">CECT 7835</strain>
    </source>
</reference>
<dbReference type="Proteomes" id="UP000253850">
    <property type="component" value="Chromosome"/>
</dbReference>
<keyword evidence="4" id="KW-1185">Reference proteome</keyword>
<dbReference type="EMBL" id="CP031217">
    <property type="protein sequence ID" value="AXH13584.1"/>
    <property type="molecule type" value="Genomic_DNA"/>
</dbReference>
<dbReference type="AlphaFoldDB" id="A0AAX2A8E2"/>